<proteinExistence type="predicted"/>
<accession>A0A7Y1FDN1</accession>
<comment type="caution">
    <text evidence="1">The sequence shown here is derived from an EMBL/GenBank/DDBJ whole genome shotgun (WGS) entry which is preliminary data.</text>
</comment>
<dbReference type="Proteomes" id="UP000537729">
    <property type="component" value="Unassembled WGS sequence"/>
</dbReference>
<organism evidence="1 2">
    <name type="scientific">Pseudomonas veronii</name>
    <dbReference type="NCBI Taxonomy" id="76761"/>
    <lineage>
        <taxon>Bacteria</taxon>
        <taxon>Pseudomonadati</taxon>
        <taxon>Pseudomonadota</taxon>
        <taxon>Gammaproteobacteria</taxon>
        <taxon>Pseudomonadales</taxon>
        <taxon>Pseudomonadaceae</taxon>
        <taxon>Pseudomonas</taxon>
    </lineage>
</organism>
<dbReference type="AlphaFoldDB" id="A0A7Y1FDN1"/>
<reference evidence="1 2" key="1">
    <citation type="journal article" date="2020" name="Front. Microbiol.">
        <title>Genetic Organization of the aprX-lipA2 Operon Affects the Proteolytic Potential of Pseudomonas Species in Milk.</title>
        <authorList>
            <person name="Maier C."/>
            <person name="Huptas C."/>
            <person name="von Neubeck M."/>
            <person name="Scherer S."/>
            <person name="Wenning M."/>
            <person name="Lucking G."/>
        </authorList>
    </citation>
    <scope>NUCLEOTIDE SEQUENCE [LARGE SCALE GENOMIC DNA]</scope>
    <source>
        <strain evidence="1 2">DSM 16272</strain>
    </source>
</reference>
<dbReference type="RefSeq" id="WP_169886713.1">
    <property type="nucleotide sequence ID" value="NZ_JAAQWG010000122.1"/>
</dbReference>
<gene>
    <name evidence="1" type="ORF">HBO38_36100</name>
</gene>
<sequence>MSVIPEAAVAALKTFNPYAKAFFVHRDGRFGTRCSDATYQWVRYQSPFGFIDAGMSKSTEDAQRANELQEN</sequence>
<dbReference type="EMBL" id="JAAQWG010000122">
    <property type="protein sequence ID" value="NMY13732.1"/>
    <property type="molecule type" value="Genomic_DNA"/>
</dbReference>
<evidence type="ECO:0000313" key="1">
    <source>
        <dbReference type="EMBL" id="NMY13732.1"/>
    </source>
</evidence>
<protein>
    <submittedName>
        <fullName evidence="1">Uncharacterized protein</fullName>
    </submittedName>
</protein>
<name>A0A7Y1FDN1_PSEVE</name>
<evidence type="ECO:0000313" key="2">
    <source>
        <dbReference type="Proteomes" id="UP000537729"/>
    </source>
</evidence>